<keyword evidence="2" id="KW-1185">Reference proteome</keyword>
<name>A0A6H1TUL5_9CYAN</name>
<proteinExistence type="predicted"/>
<protein>
    <submittedName>
        <fullName evidence="1">Uncharacterized protein</fullName>
    </submittedName>
</protein>
<dbReference type="EMBL" id="CP051167">
    <property type="protein sequence ID" value="QIZ70282.1"/>
    <property type="molecule type" value="Genomic_DNA"/>
</dbReference>
<accession>A0A6H1TUL5</accession>
<organism evidence="1 2">
    <name type="scientific">Oxynema aestuarii AP17</name>
    <dbReference type="NCBI Taxonomy" id="2064643"/>
    <lineage>
        <taxon>Bacteria</taxon>
        <taxon>Bacillati</taxon>
        <taxon>Cyanobacteriota</taxon>
        <taxon>Cyanophyceae</taxon>
        <taxon>Oscillatoriophycideae</taxon>
        <taxon>Oscillatoriales</taxon>
        <taxon>Oscillatoriaceae</taxon>
        <taxon>Oxynema</taxon>
        <taxon>Oxynema aestuarii</taxon>
    </lineage>
</organism>
<reference evidence="1 2" key="1">
    <citation type="submission" date="2020-04" db="EMBL/GenBank/DDBJ databases">
        <authorList>
            <person name="Basu S."/>
            <person name="Maruthanayagam V."/>
            <person name="Chakraborty S."/>
            <person name="Pramanik A."/>
            <person name="Mukherjee J."/>
            <person name="Brink B."/>
        </authorList>
    </citation>
    <scope>NUCLEOTIDE SEQUENCE [LARGE SCALE GENOMIC DNA]</scope>
    <source>
        <strain evidence="1 2">AP17</strain>
    </source>
</reference>
<dbReference type="KEGG" id="oxy:HCG48_06580"/>
<sequence>MKTIWISSGKRPENAENFARISQWWASLSSQTVTWRQRLLDPEKEVEQLDWEPQRFDDKFAIANPQVRGITLYWNKPGSPVEHNTTVRQLELDTLRQQLYVYPQSQQNLVIRVGLPEIEYRKLKLNISEIEIEGDRLIIARDGTQLIEVQLTLSPEQVAQLKRDLPA</sequence>
<evidence type="ECO:0000313" key="2">
    <source>
        <dbReference type="Proteomes" id="UP000500857"/>
    </source>
</evidence>
<dbReference type="RefSeq" id="WP_168568437.1">
    <property type="nucleotide sequence ID" value="NZ_CP051167.1"/>
</dbReference>
<dbReference type="Proteomes" id="UP000500857">
    <property type="component" value="Chromosome"/>
</dbReference>
<gene>
    <name evidence="1" type="ORF">HCG48_06580</name>
</gene>
<evidence type="ECO:0000313" key="1">
    <source>
        <dbReference type="EMBL" id="QIZ70282.1"/>
    </source>
</evidence>
<dbReference type="AlphaFoldDB" id="A0A6H1TUL5"/>